<keyword evidence="3" id="KW-1185">Reference proteome</keyword>
<reference evidence="2" key="1">
    <citation type="submission" date="2023-04" db="EMBL/GenBank/DDBJ databases">
        <title>Phytophthora fragariaefolia NBRC 109709.</title>
        <authorList>
            <person name="Ichikawa N."/>
            <person name="Sato H."/>
            <person name="Tonouchi N."/>
        </authorList>
    </citation>
    <scope>NUCLEOTIDE SEQUENCE</scope>
    <source>
        <strain evidence="2">NBRC 109709</strain>
    </source>
</reference>
<feature type="region of interest" description="Disordered" evidence="1">
    <location>
        <begin position="90"/>
        <end position="112"/>
    </location>
</feature>
<gene>
    <name evidence="2" type="ORF">Pfra01_002961500</name>
</gene>
<proteinExistence type="predicted"/>
<feature type="compositionally biased region" description="Polar residues" evidence="1">
    <location>
        <begin position="1"/>
        <end position="16"/>
    </location>
</feature>
<evidence type="ECO:0000256" key="1">
    <source>
        <dbReference type="SAM" id="MobiDB-lite"/>
    </source>
</evidence>
<name>A0A9W7DA72_9STRA</name>
<evidence type="ECO:0000313" key="3">
    <source>
        <dbReference type="Proteomes" id="UP001165121"/>
    </source>
</evidence>
<organism evidence="2 3">
    <name type="scientific">Phytophthora fragariaefolia</name>
    <dbReference type="NCBI Taxonomy" id="1490495"/>
    <lineage>
        <taxon>Eukaryota</taxon>
        <taxon>Sar</taxon>
        <taxon>Stramenopiles</taxon>
        <taxon>Oomycota</taxon>
        <taxon>Peronosporomycetes</taxon>
        <taxon>Peronosporales</taxon>
        <taxon>Peronosporaceae</taxon>
        <taxon>Phytophthora</taxon>
    </lineage>
</organism>
<accession>A0A9W7DA72</accession>
<sequence>MGSIKGPSSDNISASSRVVPEGDATVKETPFITPDKVEMPTPQEEAELLAKLTSPVIPPPDCMAIAKSEPSASSGPARPQIHLQAQDINDEGADNSDATTKQMHPDNDGKLDTMRSIEFTDEISRHRSWKIIGKLALLAKSMNAHTIDIYHDRKLNTGRFMIHPNSTFRRAWEVITVCLVIYVCTVVSSPAN</sequence>
<dbReference type="OrthoDB" id="421226at2759"/>
<dbReference type="EMBL" id="BSXT01018917">
    <property type="protein sequence ID" value="GMG16030.1"/>
    <property type="molecule type" value="Genomic_DNA"/>
</dbReference>
<protein>
    <submittedName>
        <fullName evidence="2">Unnamed protein product</fullName>
    </submittedName>
</protein>
<feature type="compositionally biased region" description="Basic and acidic residues" evidence="1">
    <location>
        <begin position="103"/>
        <end position="112"/>
    </location>
</feature>
<dbReference type="Proteomes" id="UP001165121">
    <property type="component" value="Unassembled WGS sequence"/>
</dbReference>
<evidence type="ECO:0000313" key="2">
    <source>
        <dbReference type="EMBL" id="GMG16030.1"/>
    </source>
</evidence>
<dbReference type="AlphaFoldDB" id="A0A9W7DA72"/>
<comment type="caution">
    <text evidence="2">The sequence shown here is derived from an EMBL/GenBank/DDBJ whole genome shotgun (WGS) entry which is preliminary data.</text>
</comment>
<feature type="region of interest" description="Disordered" evidence="1">
    <location>
        <begin position="1"/>
        <end position="46"/>
    </location>
</feature>